<dbReference type="CDD" id="cd17039">
    <property type="entry name" value="Ubl_ubiquitin_like"/>
    <property type="match status" value="1"/>
</dbReference>
<feature type="domain" description="Ubiquitin-like" evidence="4">
    <location>
        <begin position="180"/>
        <end position="210"/>
    </location>
</feature>
<evidence type="ECO:0000256" key="3">
    <source>
        <dbReference type="SAM" id="Phobius"/>
    </source>
</evidence>
<feature type="repeat" description="ANK" evidence="1">
    <location>
        <begin position="392"/>
        <end position="424"/>
    </location>
</feature>
<keyword evidence="3" id="KW-0472">Membrane</keyword>
<feature type="transmembrane region" description="Helical" evidence="3">
    <location>
        <begin position="107"/>
        <end position="128"/>
    </location>
</feature>
<keyword evidence="1" id="KW-0040">ANK repeat</keyword>
<dbReference type="OrthoDB" id="438816at2759"/>
<dbReference type="SMART" id="SM00248">
    <property type="entry name" value="ANK"/>
    <property type="match status" value="9"/>
</dbReference>
<evidence type="ECO:0000313" key="5">
    <source>
        <dbReference type="EMBL" id="OLP94084.1"/>
    </source>
</evidence>
<dbReference type="PROSITE" id="PS50088">
    <property type="entry name" value="ANK_REPEAT"/>
    <property type="match status" value="6"/>
</dbReference>
<evidence type="ECO:0000313" key="6">
    <source>
        <dbReference type="Proteomes" id="UP000186817"/>
    </source>
</evidence>
<dbReference type="PROSITE" id="PS50297">
    <property type="entry name" value="ANK_REP_REGION"/>
    <property type="match status" value="6"/>
</dbReference>
<dbReference type="Pfam" id="PF12796">
    <property type="entry name" value="Ank_2"/>
    <property type="match status" value="4"/>
</dbReference>
<dbReference type="Gene3D" id="1.25.40.20">
    <property type="entry name" value="Ankyrin repeat-containing domain"/>
    <property type="match status" value="1"/>
</dbReference>
<dbReference type="EMBL" id="LSRX01000558">
    <property type="protein sequence ID" value="OLP94084.1"/>
    <property type="molecule type" value="Genomic_DNA"/>
</dbReference>
<dbReference type="InterPro" id="IPR013968">
    <property type="entry name" value="PKS_KR"/>
</dbReference>
<organism evidence="5 6">
    <name type="scientific">Symbiodinium microadriaticum</name>
    <name type="common">Dinoflagellate</name>
    <name type="synonym">Zooxanthella microadriatica</name>
    <dbReference type="NCBI Taxonomy" id="2951"/>
    <lineage>
        <taxon>Eukaryota</taxon>
        <taxon>Sar</taxon>
        <taxon>Alveolata</taxon>
        <taxon>Dinophyceae</taxon>
        <taxon>Suessiales</taxon>
        <taxon>Symbiodiniaceae</taxon>
        <taxon>Symbiodinium</taxon>
    </lineage>
</organism>
<dbReference type="InterPro" id="IPR052391">
    <property type="entry name" value="E3_Ligase-Neurotoxin"/>
</dbReference>
<accession>A0A1Q9DFX0</accession>
<keyword evidence="6" id="KW-1185">Reference proteome</keyword>
<evidence type="ECO:0000256" key="1">
    <source>
        <dbReference type="PROSITE-ProRule" id="PRU00023"/>
    </source>
</evidence>
<dbReference type="PANTHER" id="PTHR24133:SF40">
    <property type="entry name" value="ANKYRIN REPEAT DOMAIN 44"/>
    <property type="match status" value="1"/>
</dbReference>
<sequence length="1283" mass="138503">MATSQPLLTAPPDLEAGMASRESQGAAVPEEQPQRPPVYKDMCCFLPMSSIFHCIRRNMLPSTPGYAWSVRDRRRVRALTVLAIFIASLLAEGMSEGFSSYLVCNNLIFGALLLFALLTLVACLSLKYSGRLLTKSRRWLRSPNRPVLQMLRVHSVSGEKLVTIDVASFLETLAIGCPPIRALKQHLRSLCGQPRFRQRLLLDGEVLDDEGMLKPGEVQLVMLNFHPTTELQMKGLRDASKSGLTSGVEAILQRPQDPDLGEPTPLCVASARSHLEVVGLLLEAEADPDKSAGAGTTALLMAAQGHLEVVRLLLEANADRDKARDDGVTPLLMVAQNGHLEVVRLLLAANACMDKAAHDGATPLFVATHEGHLEVVRLLLDTNAAMDKARGNSATALLMAAQEGRLEVVRLLLEAKADIDKARDDGTSPLLVAAYQGHLETVRLLLEANADKDKASKIGSVPLHFAAQQGQLEVAKLLLRAKADKEKSRSDGATPLVMAAANGHLEVVHLLLGDNAAKAKATISAAHEGHPEVALLEANADKDMGSEQVGTPFVVAAEEVPLEVATLLSEAGVAPTIICWSSMPDIILGVAASEHTWRAAWRVLGTADEGTQSWMRRDALCSEHLVMFWVIVLPILCGGEAYALGAYGIVLLVLRQMTGVPGAPCFLVAFCLLVPVYVAETMAPAFAILASDDAGAKVAGKNSAAAGIQLFQMFSSTSALLGLSRSADYSASNANLNCLINFRRTNAINGQSNMWGEIQGTGLAGGGTGAAGRHGDTSQGATAASEAYTPEGLPRKLPKTPEPDFVSKYPPSYYHRDPARADLTMSMREASNPTEMQHKTNFSSMEKEKDDKVLLIANLPTSTQEQHDGVSWALKRGEQTLGPVHTTWTHDLGRVDGLCLPWLDSPGRAGLDCEYSVCGRLKGSVQLSQQNERRQLAAVLLQNVQVASTESCEAMAVQPGRWYDVPGLNQISYTNKGEKVLVFCTIRYTALWSDEMTRGRFSIFRDGQALDPEHFGLQSVRSMQKGLKRVAVMTVMDDPQEGPHLYEVRAAVTAEEGETRVCHLDAAPRQLGLLRLPGSSVSGPFRMKAASVVEEDQWTELPGLSATVTTTKAHQKVLLVWSTNFNPDGLTYESYFTVMRSSLGGPMRNLGSDSQGLWSVSSEAAGSSEYPASMSIDSPGIGTYTYTVHCRTRRCGSLTEPMRVEVGPDGHIAAVLLNAKFADSRNVVEMMGKEMDAARSEQRVWCSAYDELYRSRLAVKNLLKGTGGAWCSVDVESGFEGPT</sequence>
<evidence type="ECO:0000259" key="4">
    <source>
        <dbReference type="PROSITE" id="PS50053"/>
    </source>
</evidence>
<gene>
    <name evidence="5" type="primary">ANK1</name>
    <name evidence="5" type="ORF">AK812_SmicGene23940</name>
</gene>
<dbReference type="Proteomes" id="UP000186817">
    <property type="component" value="Unassembled WGS sequence"/>
</dbReference>
<reference evidence="5 6" key="1">
    <citation type="submission" date="2016-02" db="EMBL/GenBank/DDBJ databases">
        <title>Genome analysis of coral dinoflagellate symbionts highlights evolutionary adaptations to a symbiotic lifestyle.</title>
        <authorList>
            <person name="Aranda M."/>
            <person name="Li Y."/>
            <person name="Liew Y.J."/>
            <person name="Baumgarten S."/>
            <person name="Simakov O."/>
            <person name="Wilson M."/>
            <person name="Piel J."/>
            <person name="Ashoor H."/>
            <person name="Bougouffa S."/>
            <person name="Bajic V.B."/>
            <person name="Ryu T."/>
            <person name="Ravasi T."/>
            <person name="Bayer T."/>
            <person name="Micklem G."/>
            <person name="Kim H."/>
            <person name="Bhak J."/>
            <person name="Lajeunesse T.C."/>
            <person name="Voolstra C.R."/>
        </authorList>
    </citation>
    <scope>NUCLEOTIDE SEQUENCE [LARGE SCALE GENOMIC DNA]</scope>
    <source>
        <strain evidence="5 6">CCMP2467</strain>
    </source>
</reference>
<dbReference type="PANTHER" id="PTHR24133">
    <property type="entry name" value="ANKYRIN DOMAIN-CONTAINING"/>
    <property type="match status" value="1"/>
</dbReference>
<protein>
    <submittedName>
        <fullName evidence="5">Ankyrin-1</fullName>
    </submittedName>
</protein>
<feature type="repeat" description="ANK" evidence="1">
    <location>
        <begin position="359"/>
        <end position="391"/>
    </location>
</feature>
<dbReference type="InterPro" id="IPR000626">
    <property type="entry name" value="Ubiquitin-like_dom"/>
</dbReference>
<name>A0A1Q9DFX0_SYMMI</name>
<feature type="region of interest" description="Disordered" evidence="2">
    <location>
        <begin position="1"/>
        <end position="34"/>
    </location>
</feature>
<dbReference type="PROSITE" id="PS50053">
    <property type="entry name" value="UBIQUITIN_2"/>
    <property type="match status" value="1"/>
</dbReference>
<dbReference type="SUPFAM" id="SSF48403">
    <property type="entry name" value="Ankyrin repeat"/>
    <property type="match status" value="1"/>
</dbReference>
<feature type="region of interest" description="Disordered" evidence="2">
    <location>
        <begin position="765"/>
        <end position="812"/>
    </location>
</feature>
<proteinExistence type="predicted"/>
<feature type="repeat" description="ANK" evidence="1">
    <location>
        <begin position="458"/>
        <end position="490"/>
    </location>
</feature>
<feature type="transmembrane region" description="Helical" evidence="3">
    <location>
        <begin position="625"/>
        <end position="654"/>
    </location>
</feature>
<evidence type="ECO:0000256" key="2">
    <source>
        <dbReference type="SAM" id="MobiDB-lite"/>
    </source>
</evidence>
<keyword evidence="3" id="KW-0812">Transmembrane</keyword>
<feature type="repeat" description="ANK" evidence="1">
    <location>
        <begin position="326"/>
        <end position="358"/>
    </location>
</feature>
<feature type="transmembrane region" description="Helical" evidence="3">
    <location>
        <begin position="76"/>
        <end position="95"/>
    </location>
</feature>
<keyword evidence="3" id="KW-1133">Transmembrane helix</keyword>
<feature type="repeat" description="ANK" evidence="1">
    <location>
        <begin position="491"/>
        <end position="516"/>
    </location>
</feature>
<feature type="repeat" description="ANK" evidence="1">
    <location>
        <begin position="425"/>
        <end position="457"/>
    </location>
</feature>
<dbReference type="Gene3D" id="3.40.50.720">
    <property type="entry name" value="NAD(P)-binding Rossmann-like Domain"/>
    <property type="match status" value="1"/>
</dbReference>
<dbReference type="Pfam" id="PF08659">
    <property type="entry name" value="KR"/>
    <property type="match status" value="1"/>
</dbReference>
<comment type="caution">
    <text evidence="5">The sequence shown here is derived from an EMBL/GenBank/DDBJ whole genome shotgun (WGS) entry which is preliminary data.</text>
</comment>
<dbReference type="InterPro" id="IPR002110">
    <property type="entry name" value="Ankyrin_rpt"/>
</dbReference>
<dbReference type="InterPro" id="IPR036770">
    <property type="entry name" value="Ankyrin_rpt-contain_sf"/>
</dbReference>